<dbReference type="AlphaFoldDB" id="A0A9K3I6K1"/>
<keyword evidence="3" id="KW-0813">Transport</keyword>
<dbReference type="Pfam" id="PF03547">
    <property type="entry name" value="Mem_trans"/>
    <property type="match status" value="1"/>
</dbReference>
<evidence type="ECO:0000256" key="4">
    <source>
        <dbReference type="ARBA" id="ARBA00022692"/>
    </source>
</evidence>
<evidence type="ECO:0000256" key="7">
    <source>
        <dbReference type="ARBA" id="ARBA00023294"/>
    </source>
</evidence>
<evidence type="ECO:0000256" key="3">
    <source>
        <dbReference type="ARBA" id="ARBA00022448"/>
    </source>
</evidence>
<dbReference type="GO" id="GO:0009734">
    <property type="term" value="P:auxin-activated signaling pathway"/>
    <property type="evidence" value="ECO:0007669"/>
    <property type="project" value="UniProtKB-KW"/>
</dbReference>
<evidence type="ECO:0000256" key="8">
    <source>
        <dbReference type="SAM" id="Phobius"/>
    </source>
</evidence>
<dbReference type="EMBL" id="MNCJ02000324">
    <property type="protein sequence ID" value="KAF5791097.1"/>
    <property type="molecule type" value="Genomic_DNA"/>
</dbReference>
<feature type="transmembrane region" description="Helical" evidence="8">
    <location>
        <begin position="42"/>
        <end position="62"/>
    </location>
</feature>
<dbReference type="InterPro" id="IPR051107">
    <property type="entry name" value="Auxin_Efflux_Carrier"/>
</dbReference>
<accession>A0A9K3I6K1</accession>
<dbReference type="GO" id="GO:0016020">
    <property type="term" value="C:membrane"/>
    <property type="evidence" value="ECO:0007669"/>
    <property type="project" value="UniProtKB-SubCell"/>
</dbReference>
<evidence type="ECO:0000256" key="1">
    <source>
        <dbReference type="ARBA" id="ARBA00004141"/>
    </source>
</evidence>
<comment type="caution">
    <text evidence="9">The sequence shown here is derived from an EMBL/GenBank/DDBJ whole genome shotgun (WGS) entry which is preliminary data.</text>
</comment>
<keyword evidence="7" id="KW-0927">Auxin signaling pathway</keyword>
<dbReference type="InterPro" id="IPR004776">
    <property type="entry name" value="Mem_transp_PIN-like"/>
</dbReference>
<organism evidence="9 10">
    <name type="scientific">Helianthus annuus</name>
    <name type="common">Common sunflower</name>
    <dbReference type="NCBI Taxonomy" id="4232"/>
    <lineage>
        <taxon>Eukaryota</taxon>
        <taxon>Viridiplantae</taxon>
        <taxon>Streptophyta</taxon>
        <taxon>Embryophyta</taxon>
        <taxon>Tracheophyta</taxon>
        <taxon>Spermatophyta</taxon>
        <taxon>Magnoliopsida</taxon>
        <taxon>eudicotyledons</taxon>
        <taxon>Gunneridae</taxon>
        <taxon>Pentapetalae</taxon>
        <taxon>asterids</taxon>
        <taxon>campanulids</taxon>
        <taxon>Asterales</taxon>
        <taxon>Asteraceae</taxon>
        <taxon>Asteroideae</taxon>
        <taxon>Heliantheae alliance</taxon>
        <taxon>Heliantheae</taxon>
        <taxon>Helianthus</taxon>
    </lineage>
</organism>
<name>A0A9K3I6K1_HELAN</name>
<dbReference type="PANTHER" id="PTHR31752">
    <property type="entry name" value="AUXIN EFFLUX CARRIER COMPONENT 1B-RELATED"/>
    <property type="match status" value="1"/>
</dbReference>
<reference evidence="9" key="2">
    <citation type="submission" date="2020-06" db="EMBL/GenBank/DDBJ databases">
        <title>Helianthus annuus Genome sequencing and assembly Release 2.</title>
        <authorList>
            <person name="Gouzy J."/>
            <person name="Langlade N."/>
            <person name="Munos S."/>
        </authorList>
    </citation>
    <scope>NUCLEOTIDE SEQUENCE</scope>
    <source>
        <tissue evidence="9">Leaves</tissue>
    </source>
</reference>
<keyword evidence="6 8" id="KW-0472">Membrane</keyword>
<dbReference type="GO" id="GO:0055085">
    <property type="term" value="P:transmembrane transport"/>
    <property type="evidence" value="ECO:0007669"/>
    <property type="project" value="InterPro"/>
</dbReference>
<dbReference type="Proteomes" id="UP000215914">
    <property type="component" value="Unassembled WGS sequence"/>
</dbReference>
<evidence type="ECO:0000256" key="5">
    <source>
        <dbReference type="ARBA" id="ARBA00022989"/>
    </source>
</evidence>
<evidence type="ECO:0000313" key="9">
    <source>
        <dbReference type="EMBL" id="KAF5791097.1"/>
    </source>
</evidence>
<reference evidence="9" key="1">
    <citation type="journal article" date="2017" name="Nature">
        <title>The sunflower genome provides insights into oil metabolism, flowering and Asterid evolution.</title>
        <authorList>
            <person name="Badouin H."/>
            <person name="Gouzy J."/>
            <person name="Grassa C.J."/>
            <person name="Murat F."/>
            <person name="Staton S.E."/>
            <person name="Cottret L."/>
            <person name="Lelandais-Briere C."/>
            <person name="Owens G.L."/>
            <person name="Carrere S."/>
            <person name="Mayjonade B."/>
            <person name="Legrand L."/>
            <person name="Gill N."/>
            <person name="Kane N.C."/>
            <person name="Bowers J.E."/>
            <person name="Hubner S."/>
            <person name="Bellec A."/>
            <person name="Berard A."/>
            <person name="Berges H."/>
            <person name="Blanchet N."/>
            <person name="Boniface M.C."/>
            <person name="Brunel D."/>
            <person name="Catrice O."/>
            <person name="Chaidir N."/>
            <person name="Claudel C."/>
            <person name="Donnadieu C."/>
            <person name="Faraut T."/>
            <person name="Fievet G."/>
            <person name="Helmstetter N."/>
            <person name="King M."/>
            <person name="Knapp S.J."/>
            <person name="Lai Z."/>
            <person name="Le Paslier M.C."/>
            <person name="Lippi Y."/>
            <person name="Lorenzon L."/>
            <person name="Mandel J.R."/>
            <person name="Marage G."/>
            <person name="Marchand G."/>
            <person name="Marquand E."/>
            <person name="Bret-Mestries E."/>
            <person name="Morien E."/>
            <person name="Nambeesan S."/>
            <person name="Nguyen T."/>
            <person name="Pegot-Espagnet P."/>
            <person name="Pouilly N."/>
            <person name="Raftis F."/>
            <person name="Sallet E."/>
            <person name="Schiex T."/>
            <person name="Thomas J."/>
            <person name="Vandecasteele C."/>
            <person name="Vares D."/>
            <person name="Vear F."/>
            <person name="Vautrin S."/>
            <person name="Crespi M."/>
            <person name="Mangin B."/>
            <person name="Burke J.M."/>
            <person name="Salse J."/>
            <person name="Munos S."/>
            <person name="Vincourt P."/>
            <person name="Rieseberg L.H."/>
            <person name="Langlade N.B."/>
        </authorList>
    </citation>
    <scope>NUCLEOTIDE SEQUENCE</scope>
    <source>
        <tissue evidence="9">Leaves</tissue>
    </source>
</reference>
<proteinExistence type="inferred from homology"/>
<sequence length="86" mass="9310">MPLILEGSIQIMSRAGAGVAMFCIGLFMALQEKIVHCSLRLTIYGMVLRFVAAPLLLAVGSFSMGLRGDVLRVAIIQVSIQVLYNL</sequence>
<gene>
    <name evidence="9" type="ORF">HanXRQr2_Chr09g0390781</name>
</gene>
<evidence type="ECO:0000256" key="6">
    <source>
        <dbReference type="ARBA" id="ARBA00023136"/>
    </source>
</evidence>
<evidence type="ECO:0000313" key="10">
    <source>
        <dbReference type="Proteomes" id="UP000215914"/>
    </source>
</evidence>
<protein>
    <submittedName>
        <fullName evidence="9">Membrane transport protein</fullName>
    </submittedName>
</protein>
<comment type="subcellular location">
    <subcellularLocation>
        <location evidence="1">Membrane</location>
        <topology evidence="1">Multi-pass membrane protein</topology>
    </subcellularLocation>
</comment>
<dbReference type="PANTHER" id="PTHR31752:SF75">
    <property type="entry name" value="AUXIN EFFLUX CARRIER-RELATED"/>
    <property type="match status" value="1"/>
</dbReference>
<keyword evidence="4 8" id="KW-0812">Transmembrane</keyword>
<dbReference type="Gramene" id="mRNA:HanXRQr2_Chr09g0390781">
    <property type="protein sequence ID" value="mRNA:HanXRQr2_Chr09g0390781"/>
    <property type="gene ID" value="HanXRQr2_Chr09g0390781"/>
</dbReference>
<keyword evidence="5 8" id="KW-1133">Transmembrane helix</keyword>
<feature type="transmembrane region" description="Helical" evidence="8">
    <location>
        <begin position="12"/>
        <end position="30"/>
    </location>
</feature>
<comment type="similarity">
    <text evidence="2">Belongs to the auxin efflux carrier (TC 2.A.69.1) family.</text>
</comment>
<evidence type="ECO:0000256" key="2">
    <source>
        <dbReference type="ARBA" id="ARBA00009177"/>
    </source>
</evidence>
<keyword evidence="10" id="KW-1185">Reference proteome</keyword>